<feature type="transmembrane region" description="Helical" evidence="2">
    <location>
        <begin position="257"/>
        <end position="275"/>
    </location>
</feature>
<protein>
    <submittedName>
        <fullName evidence="4">Uncharacterized protein</fullName>
    </submittedName>
</protein>
<keyword evidence="2" id="KW-0812">Transmembrane</keyword>
<dbReference type="AlphaFoldDB" id="A0A814BAB5"/>
<evidence type="ECO:0000313" key="4">
    <source>
        <dbReference type="EMBL" id="CAF0925189.1"/>
    </source>
</evidence>
<keyword evidence="2" id="KW-1133">Transmembrane helix</keyword>
<keyword evidence="2" id="KW-0472">Membrane</keyword>
<evidence type="ECO:0000256" key="1">
    <source>
        <dbReference type="SAM" id="MobiDB-lite"/>
    </source>
</evidence>
<proteinExistence type="predicted"/>
<evidence type="ECO:0000256" key="2">
    <source>
        <dbReference type="SAM" id="Phobius"/>
    </source>
</evidence>
<evidence type="ECO:0000313" key="3">
    <source>
        <dbReference type="EMBL" id="CAF0910934.1"/>
    </source>
</evidence>
<gene>
    <name evidence="4" type="ORF">JXQ802_LOCUS10334</name>
    <name evidence="3" type="ORF">PYM288_LOCUS10014</name>
</gene>
<dbReference type="EMBL" id="CAJNOH010000152">
    <property type="protein sequence ID" value="CAF0910934.1"/>
    <property type="molecule type" value="Genomic_DNA"/>
</dbReference>
<feature type="compositionally biased region" description="Low complexity" evidence="1">
    <location>
        <begin position="103"/>
        <end position="136"/>
    </location>
</feature>
<accession>A0A814BAB5</accession>
<reference evidence="4" key="1">
    <citation type="submission" date="2021-02" db="EMBL/GenBank/DDBJ databases">
        <authorList>
            <person name="Nowell W R."/>
        </authorList>
    </citation>
    <scope>NUCLEOTIDE SEQUENCE</scope>
</reference>
<organism evidence="4 5">
    <name type="scientific">Rotaria sordida</name>
    <dbReference type="NCBI Taxonomy" id="392033"/>
    <lineage>
        <taxon>Eukaryota</taxon>
        <taxon>Metazoa</taxon>
        <taxon>Spiralia</taxon>
        <taxon>Gnathifera</taxon>
        <taxon>Rotifera</taxon>
        <taxon>Eurotatoria</taxon>
        <taxon>Bdelloidea</taxon>
        <taxon>Philodinida</taxon>
        <taxon>Philodinidae</taxon>
        <taxon>Rotaria</taxon>
    </lineage>
</organism>
<dbReference type="Proteomes" id="UP000663854">
    <property type="component" value="Unassembled WGS sequence"/>
</dbReference>
<dbReference type="EMBL" id="CAJNOL010000196">
    <property type="protein sequence ID" value="CAF0925189.1"/>
    <property type="molecule type" value="Genomic_DNA"/>
</dbReference>
<feature type="region of interest" description="Disordered" evidence="1">
    <location>
        <begin position="103"/>
        <end position="138"/>
    </location>
</feature>
<sequence length="279" mass="32091">MLIEVSTKILFITGVLLLVGIIYTNASRHTQDKTEKLIQSICEKLYDDDLYSEENQQWSIFCEKWIKSMNHQQHNDIENENVIDESLMKENYLPRKFSFRSGFRSGGSSSRVSSRISRSSSSGSSNIRTSGSSNIRTSGSRISSIATRFRNTRTGATISRPTGWLWSRTRHVFLPVSQHYYYRSHSSNNRYTTPPTGNVTYYYYCTSNTSSSMEIQCSSINDDGQCCEDETISQVFCCGGKIDDYLIEDFNQATKTIARIFYTLTAITLFIHIFMRRFY</sequence>
<dbReference type="Proteomes" id="UP000663870">
    <property type="component" value="Unassembled WGS sequence"/>
</dbReference>
<keyword evidence="5" id="KW-1185">Reference proteome</keyword>
<name>A0A814BAB5_9BILA</name>
<evidence type="ECO:0000313" key="5">
    <source>
        <dbReference type="Proteomes" id="UP000663870"/>
    </source>
</evidence>
<comment type="caution">
    <text evidence="4">The sequence shown here is derived from an EMBL/GenBank/DDBJ whole genome shotgun (WGS) entry which is preliminary data.</text>
</comment>